<dbReference type="InterPro" id="IPR052342">
    <property type="entry name" value="MCH/BMMD"/>
</dbReference>
<dbReference type="Gene3D" id="3.10.129.10">
    <property type="entry name" value="Hotdog Thioesterase"/>
    <property type="match status" value="1"/>
</dbReference>
<dbReference type="Proteomes" id="UP001556692">
    <property type="component" value="Unassembled WGS sequence"/>
</dbReference>
<feature type="domain" description="MaoC-like" evidence="1">
    <location>
        <begin position="18"/>
        <end position="115"/>
    </location>
</feature>
<dbReference type="SUPFAM" id="SSF54637">
    <property type="entry name" value="Thioesterase/thiol ester dehydrase-isomerase"/>
    <property type="match status" value="1"/>
</dbReference>
<keyword evidence="3" id="KW-1185">Reference proteome</keyword>
<dbReference type="PANTHER" id="PTHR43664">
    <property type="entry name" value="MONOAMINE OXIDASE-RELATED"/>
    <property type="match status" value="1"/>
</dbReference>
<evidence type="ECO:0000313" key="3">
    <source>
        <dbReference type="Proteomes" id="UP001556692"/>
    </source>
</evidence>
<dbReference type="CDD" id="cd03441">
    <property type="entry name" value="R_hydratase_like"/>
    <property type="match status" value="1"/>
</dbReference>
<gene>
    <name evidence="2" type="ORF">ABGN05_09545</name>
</gene>
<evidence type="ECO:0000259" key="1">
    <source>
        <dbReference type="Pfam" id="PF01575"/>
    </source>
</evidence>
<dbReference type="EMBL" id="JBDPGJ010000002">
    <property type="protein sequence ID" value="MEX0405903.1"/>
    <property type="molecule type" value="Genomic_DNA"/>
</dbReference>
<dbReference type="InterPro" id="IPR002539">
    <property type="entry name" value="MaoC-like_dom"/>
</dbReference>
<comment type="caution">
    <text evidence="2">The sequence shown here is derived from an EMBL/GenBank/DDBJ whole genome shotgun (WGS) entry which is preliminary data.</text>
</comment>
<dbReference type="InterPro" id="IPR029069">
    <property type="entry name" value="HotDog_dom_sf"/>
</dbReference>
<name>A0ABV3SGM5_9HYPH</name>
<dbReference type="Pfam" id="PF01575">
    <property type="entry name" value="MaoC_dehydratas"/>
    <property type="match status" value="1"/>
</dbReference>
<evidence type="ECO:0000313" key="2">
    <source>
        <dbReference type="EMBL" id="MEX0405903.1"/>
    </source>
</evidence>
<dbReference type="RefSeq" id="WP_367953776.1">
    <property type="nucleotide sequence ID" value="NZ_JBDPGJ010000002.1"/>
</dbReference>
<dbReference type="PANTHER" id="PTHR43664:SF1">
    <property type="entry name" value="BETA-METHYLMALYL-COA DEHYDRATASE"/>
    <property type="match status" value="1"/>
</dbReference>
<reference evidence="2 3" key="1">
    <citation type="submission" date="2024-05" db="EMBL/GenBank/DDBJ databases">
        <authorList>
            <person name="Jiang F."/>
        </authorList>
    </citation>
    <scope>NUCLEOTIDE SEQUENCE [LARGE SCALE GENOMIC DNA]</scope>
    <source>
        <strain evidence="2 3">LZ166</strain>
    </source>
</reference>
<proteinExistence type="predicted"/>
<sequence>MTQELFFDEIETGATGVSPKVTMTSAMIMAYADLTGDHTPVHTDEDYARKSSFGERVAHGLFGLSLADGLKTRADLRFQPGMSLGWNWDFRLPIRIGDELHVEFHVASKRETRRKGWGIVVLPSKLINQNGEIVQEGEHKLMLPMRSQAVAA</sequence>
<protein>
    <submittedName>
        <fullName evidence="2">MaoC family dehydratase</fullName>
    </submittedName>
</protein>
<accession>A0ABV3SGM5</accession>
<organism evidence="2 3">
    <name type="scientific">Aquibium pacificus</name>
    <dbReference type="NCBI Taxonomy" id="3153579"/>
    <lineage>
        <taxon>Bacteria</taxon>
        <taxon>Pseudomonadati</taxon>
        <taxon>Pseudomonadota</taxon>
        <taxon>Alphaproteobacteria</taxon>
        <taxon>Hyphomicrobiales</taxon>
        <taxon>Phyllobacteriaceae</taxon>
        <taxon>Aquibium</taxon>
    </lineage>
</organism>